<evidence type="ECO:0008006" key="4">
    <source>
        <dbReference type="Google" id="ProtNLM"/>
    </source>
</evidence>
<dbReference type="AlphaFoldDB" id="A0A3N0VSN5"/>
<comment type="caution">
    <text evidence="2">The sequence shown here is derived from an EMBL/GenBank/DDBJ whole genome shotgun (WGS) entry which is preliminary data.</text>
</comment>
<protein>
    <recommendedName>
        <fullName evidence="4">DUF4843 domain-containing protein</fullName>
    </recommendedName>
</protein>
<keyword evidence="1" id="KW-0732">Signal</keyword>
<name>A0A3N0VSN5_9FLAO</name>
<dbReference type="RefSeq" id="WP_123263776.1">
    <property type="nucleotide sequence ID" value="NZ_RJTX01000004.1"/>
</dbReference>
<organism evidence="2 3">
    <name type="scientific">Chryseobacterium daecheongense</name>
    <dbReference type="NCBI Taxonomy" id="192389"/>
    <lineage>
        <taxon>Bacteria</taxon>
        <taxon>Pseudomonadati</taxon>
        <taxon>Bacteroidota</taxon>
        <taxon>Flavobacteriia</taxon>
        <taxon>Flavobacteriales</taxon>
        <taxon>Weeksellaceae</taxon>
        <taxon>Chryseobacterium group</taxon>
        <taxon>Chryseobacterium</taxon>
    </lineage>
</organism>
<gene>
    <name evidence="2" type="ORF">EGI05_14635</name>
</gene>
<dbReference type="PROSITE" id="PS51257">
    <property type="entry name" value="PROKAR_LIPOPROTEIN"/>
    <property type="match status" value="1"/>
</dbReference>
<dbReference type="Proteomes" id="UP000269375">
    <property type="component" value="Unassembled WGS sequence"/>
</dbReference>
<evidence type="ECO:0000256" key="1">
    <source>
        <dbReference type="SAM" id="SignalP"/>
    </source>
</evidence>
<dbReference type="EMBL" id="RJTX01000004">
    <property type="protein sequence ID" value="ROH95761.1"/>
    <property type="molecule type" value="Genomic_DNA"/>
</dbReference>
<feature type="signal peptide" evidence="1">
    <location>
        <begin position="1"/>
        <end position="21"/>
    </location>
</feature>
<evidence type="ECO:0000313" key="3">
    <source>
        <dbReference type="Proteomes" id="UP000269375"/>
    </source>
</evidence>
<sequence length="266" mass="28658">MKNMLKYLMFFAAFFSIFSCVEDDGLPNPDYDKGSYLNFAKTEGTAGVLAGTNHFDYVIDYETIAAVSGSHDVKLVFDAANSTAVEGVDFQIVNATDNLASGENTGKFTVRVLESGMSPVAKVAKFKLQSATIPNSSFKQEFALSMSLVCNASTFVGTFDVNNGLFGAWSGQTIVQGTDPNTLILKDYIEVGYDIKLTYDPNSGNVTFTPQQTGYLHPSYGMISMKMAVNGAASKVDFCARKLTLNVNYYVSAGSFGDKVDTLTGS</sequence>
<reference evidence="2 3" key="1">
    <citation type="submission" date="2018-11" db="EMBL/GenBank/DDBJ databases">
        <title>Proposal to divide the Flavobacteriaceae and reorganize its genera based on Amino Acid Identity values calculated from whole genome sequences.</title>
        <authorList>
            <person name="Nicholson A.C."/>
            <person name="Gulvik C.A."/>
            <person name="Whitney A.M."/>
            <person name="Humrighouse B.W."/>
            <person name="Bell M."/>
            <person name="Holmes B."/>
            <person name="Steigerwalt A."/>
            <person name="Villarma A."/>
            <person name="Sheth M."/>
            <person name="Batra D."/>
            <person name="Pryor J."/>
            <person name="Bernardet J.-F."/>
            <person name="Hugo C."/>
            <person name="Kampfer P."/>
            <person name="Newman J."/>
            <person name="Mcquiston J.R."/>
        </authorList>
    </citation>
    <scope>NUCLEOTIDE SEQUENCE [LARGE SCALE GENOMIC DNA]</scope>
    <source>
        <strain evidence="2 3">DSM 15235</strain>
    </source>
</reference>
<dbReference type="OrthoDB" id="1426214at2"/>
<accession>A0A3N0VSN5</accession>
<evidence type="ECO:0000313" key="2">
    <source>
        <dbReference type="EMBL" id="ROH95761.1"/>
    </source>
</evidence>
<feature type="chain" id="PRO_5018320448" description="DUF4843 domain-containing protein" evidence="1">
    <location>
        <begin position="22"/>
        <end position="266"/>
    </location>
</feature>
<proteinExistence type="predicted"/>